<protein>
    <recommendedName>
        <fullName evidence="4">Ig-like domain-containing protein</fullName>
    </recommendedName>
</protein>
<organism evidence="2 3">
    <name type="scientific">Nocardia xishanensis</name>
    <dbReference type="NCBI Taxonomy" id="238964"/>
    <lineage>
        <taxon>Bacteria</taxon>
        <taxon>Bacillati</taxon>
        <taxon>Actinomycetota</taxon>
        <taxon>Actinomycetes</taxon>
        <taxon>Mycobacteriales</taxon>
        <taxon>Nocardiaceae</taxon>
        <taxon>Nocardia</taxon>
    </lineage>
</organism>
<reference evidence="2 3" key="1">
    <citation type="submission" date="2024-10" db="EMBL/GenBank/DDBJ databases">
        <title>The Natural Products Discovery Center: Release of the First 8490 Sequenced Strains for Exploring Actinobacteria Biosynthetic Diversity.</title>
        <authorList>
            <person name="Kalkreuter E."/>
            <person name="Kautsar S.A."/>
            <person name="Yang D."/>
            <person name="Bader C.D."/>
            <person name="Teijaro C.N."/>
            <person name="Fluegel L."/>
            <person name="Davis C.M."/>
            <person name="Simpson J.R."/>
            <person name="Lauterbach L."/>
            <person name="Steele A.D."/>
            <person name="Gui C."/>
            <person name="Meng S."/>
            <person name="Li G."/>
            <person name="Viehrig K."/>
            <person name="Ye F."/>
            <person name="Su P."/>
            <person name="Kiefer A.F."/>
            <person name="Nichols A."/>
            <person name="Cepeda A.J."/>
            <person name="Yan W."/>
            <person name="Fan B."/>
            <person name="Jiang Y."/>
            <person name="Adhikari A."/>
            <person name="Zheng C.-J."/>
            <person name="Schuster L."/>
            <person name="Cowan T.M."/>
            <person name="Smanski M.J."/>
            <person name="Chevrette M.G."/>
            <person name="De Carvalho L.P.S."/>
            <person name="Shen B."/>
        </authorList>
    </citation>
    <scope>NUCLEOTIDE SEQUENCE [LARGE SCALE GENOMIC DNA]</scope>
    <source>
        <strain evidence="2 3">NPDC019275</strain>
    </source>
</reference>
<accession>A0ABW7X1Q6</accession>
<dbReference type="RefSeq" id="WP_357404301.1">
    <property type="nucleotide sequence ID" value="NZ_JBEYCD010000005.1"/>
</dbReference>
<evidence type="ECO:0008006" key="4">
    <source>
        <dbReference type="Google" id="ProtNLM"/>
    </source>
</evidence>
<feature type="signal peptide" evidence="1">
    <location>
        <begin position="1"/>
        <end position="30"/>
    </location>
</feature>
<evidence type="ECO:0000256" key="1">
    <source>
        <dbReference type="SAM" id="SignalP"/>
    </source>
</evidence>
<feature type="chain" id="PRO_5046953063" description="Ig-like domain-containing protein" evidence="1">
    <location>
        <begin position="31"/>
        <end position="141"/>
    </location>
</feature>
<dbReference type="InterPro" id="IPR006311">
    <property type="entry name" value="TAT_signal"/>
</dbReference>
<comment type="caution">
    <text evidence="2">The sequence shown here is derived from an EMBL/GenBank/DDBJ whole genome shotgun (WGS) entry which is preliminary data.</text>
</comment>
<name>A0ABW7X1Q6_9NOCA</name>
<dbReference type="EMBL" id="JBIRYO010000009">
    <property type="protein sequence ID" value="MFI2474988.1"/>
    <property type="molecule type" value="Genomic_DNA"/>
</dbReference>
<gene>
    <name evidence="2" type="ORF">ACH49W_16555</name>
</gene>
<sequence>MSVDRDTRRRPIRATVVASACMGAAALAVAAAPSAGATATGVGVLPDLGYGLATDFGTGCSYTIEAFLTDAVSPVYFYDNGIPLATVRPTGGVALLKWVPATTGRHTISVRQAPDEIVTADYAVPVGTGVQVGHGCVVFDG</sequence>
<keyword evidence="1" id="KW-0732">Signal</keyword>
<proteinExistence type="predicted"/>
<evidence type="ECO:0000313" key="2">
    <source>
        <dbReference type="EMBL" id="MFI2474988.1"/>
    </source>
</evidence>
<keyword evidence="3" id="KW-1185">Reference proteome</keyword>
<evidence type="ECO:0000313" key="3">
    <source>
        <dbReference type="Proteomes" id="UP001611415"/>
    </source>
</evidence>
<dbReference type="PROSITE" id="PS51318">
    <property type="entry name" value="TAT"/>
    <property type="match status" value="1"/>
</dbReference>
<dbReference type="Proteomes" id="UP001611415">
    <property type="component" value="Unassembled WGS sequence"/>
</dbReference>